<sequence>MLLRPVLLLAQYVAAPSTYLPLHCRSFPPLLPSGFLTKVRCEHFEAPPSESPPPSLLRPVLLDCCLLLTFSQLSSIPSSHHQHHALSSTGSLARLVTASFLSKPIK</sequence>
<feature type="signal peptide" evidence="1">
    <location>
        <begin position="1"/>
        <end position="15"/>
    </location>
</feature>
<evidence type="ECO:0000256" key="1">
    <source>
        <dbReference type="SAM" id="SignalP"/>
    </source>
</evidence>
<accession>A0A9P7ZN61</accession>
<gene>
    <name evidence="2" type="ORF">F5Z01DRAFT_37044</name>
</gene>
<dbReference type="RefSeq" id="XP_046119127.1">
    <property type="nucleotide sequence ID" value="XM_046259337.1"/>
</dbReference>
<proteinExistence type="predicted"/>
<dbReference type="EMBL" id="MU251251">
    <property type="protein sequence ID" value="KAG9255203.1"/>
    <property type="molecule type" value="Genomic_DNA"/>
</dbReference>
<evidence type="ECO:0000313" key="2">
    <source>
        <dbReference type="EMBL" id="KAG9255203.1"/>
    </source>
</evidence>
<feature type="chain" id="PRO_5040226033" description="Secreted protein" evidence="1">
    <location>
        <begin position="16"/>
        <end position="106"/>
    </location>
</feature>
<organism evidence="2 3">
    <name type="scientific">Emericellopsis atlantica</name>
    <dbReference type="NCBI Taxonomy" id="2614577"/>
    <lineage>
        <taxon>Eukaryota</taxon>
        <taxon>Fungi</taxon>
        <taxon>Dikarya</taxon>
        <taxon>Ascomycota</taxon>
        <taxon>Pezizomycotina</taxon>
        <taxon>Sordariomycetes</taxon>
        <taxon>Hypocreomycetidae</taxon>
        <taxon>Hypocreales</taxon>
        <taxon>Bionectriaceae</taxon>
        <taxon>Emericellopsis</taxon>
    </lineage>
</organism>
<comment type="caution">
    <text evidence="2">The sequence shown here is derived from an EMBL/GenBank/DDBJ whole genome shotgun (WGS) entry which is preliminary data.</text>
</comment>
<name>A0A9P7ZN61_9HYPO</name>
<keyword evidence="1" id="KW-0732">Signal</keyword>
<evidence type="ECO:0000313" key="3">
    <source>
        <dbReference type="Proteomes" id="UP000887229"/>
    </source>
</evidence>
<evidence type="ECO:0008006" key="4">
    <source>
        <dbReference type="Google" id="ProtNLM"/>
    </source>
</evidence>
<keyword evidence="3" id="KW-1185">Reference proteome</keyword>
<dbReference type="AlphaFoldDB" id="A0A9P7ZN61"/>
<reference evidence="2" key="1">
    <citation type="journal article" date="2021" name="IMA Fungus">
        <title>Genomic characterization of three marine fungi, including Emericellopsis atlantica sp. nov. with signatures of a generalist lifestyle and marine biomass degradation.</title>
        <authorList>
            <person name="Hagestad O.C."/>
            <person name="Hou L."/>
            <person name="Andersen J.H."/>
            <person name="Hansen E.H."/>
            <person name="Altermark B."/>
            <person name="Li C."/>
            <person name="Kuhnert E."/>
            <person name="Cox R.J."/>
            <person name="Crous P.W."/>
            <person name="Spatafora J.W."/>
            <person name="Lail K."/>
            <person name="Amirebrahimi M."/>
            <person name="Lipzen A."/>
            <person name="Pangilinan J."/>
            <person name="Andreopoulos W."/>
            <person name="Hayes R.D."/>
            <person name="Ng V."/>
            <person name="Grigoriev I.V."/>
            <person name="Jackson S.A."/>
            <person name="Sutton T.D.S."/>
            <person name="Dobson A.D.W."/>
            <person name="Rama T."/>
        </authorList>
    </citation>
    <scope>NUCLEOTIDE SEQUENCE</scope>
    <source>
        <strain evidence="2">TS7</strain>
    </source>
</reference>
<dbReference type="Proteomes" id="UP000887229">
    <property type="component" value="Unassembled WGS sequence"/>
</dbReference>
<protein>
    <recommendedName>
        <fullName evidence="4">Secreted protein</fullName>
    </recommendedName>
</protein>
<dbReference type="GeneID" id="70290240"/>